<dbReference type="Gene3D" id="1.20.58.1540">
    <property type="entry name" value="Actin interacting protein 3, C-terminal domain"/>
    <property type="match status" value="1"/>
</dbReference>
<name>A0A401GVG1_9APHY</name>
<feature type="compositionally biased region" description="Low complexity" evidence="3">
    <location>
        <begin position="260"/>
        <end position="273"/>
    </location>
</feature>
<dbReference type="FunCoup" id="A0A401GVG1">
    <property type="interactions" value="50"/>
</dbReference>
<dbReference type="Pfam" id="PF23153">
    <property type="entry name" value="Aip3p_Bud6_N"/>
    <property type="match status" value="1"/>
</dbReference>
<feature type="compositionally biased region" description="Polar residues" evidence="3">
    <location>
        <begin position="996"/>
        <end position="1007"/>
    </location>
</feature>
<feature type="compositionally biased region" description="Low complexity" evidence="3">
    <location>
        <begin position="474"/>
        <end position="485"/>
    </location>
</feature>
<evidence type="ECO:0000313" key="5">
    <source>
        <dbReference type="EMBL" id="GBE86221.1"/>
    </source>
</evidence>
<feature type="compositionally biased region" description="Low complexity" evidence="3">
    <location>
        <begin position="17"/>
        <end position="27"/>
    </location>
</feature>
<dbReference type="GO" id="GO:0005519">
    <property type="term" value="F:cytoskeletal regulatory protein binding"/>
    <property type="evidence" value="ECO:0007669"/>
    <property type="project" value="InterPro"/>
</dbReference>
<dbReference type="EMBL" id="BFAD01000009">
    <property type="protein sequence ID" value="GBE86221.1"/>
    <property type="molecule type" value="Genomic_DNA"/>
</dbReference>
<feature type="region of interest" description="Disordered" evidence="3">
    <location>
        <begin position="157"/>
        <end position="273"/>
    </location>
</feature>
<feature type="coiled-coil region" evidence="2">
    <location>
        <begin position="780"/>
        <end position="862"/>
    </location>
</feature>
<evidence type="ECO:0000256" key="2">
    <source>
        <dbReference type="SAM" id="Coils"/>
    </source>
</evidence>
<evidence type="ECO:0000256" key="1">
    <source>
        <dbReference type="ARBA" id="ARBA00023054"/>
    </source>
</evidence>
<dbReference type="RefSeq" id="XP_027617134.1">
    <property type="nucleotide sequence ID" value="XM_027761333.1"/>
</dbReference>
<dbReference type="OrthoDB" id="783096at2759"/>
<evidence type="ECO:0000313" key="6">
    <source>
        <dbReference type="Proteomes" id="UP000287166"/>
    </source>
</evidence>
<accession>A0A401GVG1</accession>
<reference evidence="5 6" key="1">
    <citation type="journal article" date="2018" name="Sci. Rep.">
        <title>Genome sequence of the cauliflower mushroom Sparassis crispa (Hanabiratake) and its association with beneficial usage.</title>
        <authorList>
            <person name="Kiyama R."/>
            <person name="Furutani Y."/>
            <person name="Kawaguchi K."/>
            <person name="Nakanishi T."/>
        </authorList>
    </citation>
    <scope>NUCLEOTIDE SEQUENCE [LARGE SCALE GENOMIC DNA]</scope>
</reference>
<dbReference type="PANTHER" id="PTHR22741:SF10">
    <property type="entry name" value="COILED-COIL DOMAIN-CONTAINING PROTEIN CG32809"/>
    <property type="match status" value="1"/>
</dbReference>
<dbReference type="InParanoid" id="A0A401GVG1"/>
<feature type="region of interest" description="Disordered" evidence="3">
    <location>
        <begin position="451"/>
        <end position="526"/>
    </location>
</feature>
<evidence type="ECO:0000259" key="4">
    <source>
        <dbReference type="SMART" id="SM00806"/>
    </source>
</evidence>
<dbReference type="Pfam" id="PF03915">
    <property type="entry name" value="AIP3"/>
    <property type="match status" value="1"/>
</dbReference>
<dbReference type="InterPro" id="IPR022782">
    <property type="entry name" value="AIP3-like_C"/>
</dbReference>
<dbReference type="InterPro" id="IPR005613">
    <property type="entry name" value="AIP3_C"/>
</dbReference>
<dbReference type="InterPro" id="IPR051825">
    <property type="entry name" value="SRCIN1"/>
</dbReference>
<dbReference type="GO" id="GO:0051286">
    <property type="term" value="C:cell tip"/>
    <property type="evidence" value="ECO:0007669"/>
    <property type="project" value="TreeGrafter"/>
</dbReference>
<feature type="compositionally biased region" description="Pro residues" evidence="3">
    <location>
        <begin position="240"/>
        <end position="255"/>
    </location>
</feature>
<feature type="region of interest" description="Disordered" evidence="3">
    <location>
        <begin position="285"/>
        <end position="388"/>
    </location>
</feature>
<dbReference type="GO" id="GO:0030010">
    <property type="term" value="P:establishment of cell polarity"/>
    <property type="evidence" value="ECO:0007669"/>
    <property type="project" value="TreeGrafter"/>
</dbReference>
<gene>
    <name evidence="5" type="ORF">SCP_0901000</name>
</gene>
<dbReference type="InterPro" id="IPR056279">
    <property type="entry name" value="Aip3p_Bud6_N"/>
</dbReference>
<evidence type="ECO:0000256" key="3">
    <source>
        <dbReference type="SAM" id="MobiDB-lite"/>
    </source>
</evidence>
<feature type="region of interest" description="Disordered" evidence="3">
    <location>
        <begin position="1"/>
        <end position="40"/>
    </location>
</feature>
<dbReference type="GO" id="GO:0005737">
    <property type="term" value="C:cytoplasm"/>
    <property type="evidence" value="ECO:0007669"/>
    <property type="project" value="TreeGrafter"/>
</dbReference>
<feature type="compositionally biased region" description="Basic and acidic residues" evidence="3">
    <location>
        <begin position="193"/>
        <end position="202"/>
    </location>
</feature>
<dbReference type="AlphaFoldDB" id="A0A401GVG1"/>
<protein>
    <recommendedName>
        <fullName evidence="4">Actin interacting protein 3 C-terminal domain-containing protein</fullName>
    </recommendedName>
</protein>
<keyword evidence="1 2" id="KW-0175">Coiled coil</keyword>
<dbReference type="Proteomes" id="UP000287166">
    <property type="component" value="Unassembled WGS sequence"/>
</dbReference>
<comment type="caution">
    <text evidence="5">The sequence shown here is derived from an EMBL/GenBank/DDBJ whole genome shotgun (WGS) entry which is preliminary data.</text>
</comment>
<proteinExistence type="predicted"/>
<sequence>MSTARQPGHPSRRTNQSVSSTTSAASSRSDRLAPPEPSPQVETAVTRLLVSIKQLLEALTKWSKQEVSEMDVSDVYVRLGNDFNAAVAAFSLYRIEMSELASVPDDLRAILETCLSEDATPDVLSQYLPEVRKIITDLLQGLRSKQSIYRRIISDHKHRSSDAANGSDRESRSERTASRRDGTSVSSRAQVMRGHESSESSSRRSATSSRRGANPASPPVRNNADFVGGFAPPNMVDGDAPPPYRSSTPGPPPRSQLPETSSFPPSRARSASAVDATAGMVNGQQGVVNGQQGMSNGQHGMSNGQGAVNGQQSKGSPDLDVTPIARPQPQVPPSVKRYSLSDPPVGAPTPPPMVVVDEVNEESPSPATRPATPQSPPRDNVPMESFPAPAVQNSLAALKQSDALERRASKRFSTYNISKMTGGSIRGHGVGSNPNRRSLAVTGALTPGDLAVLTEVDEEPPVAMKRERSRPSQRSRNPSPIEEAPLIPPLPSSRGPSPQKPAVSDKPPEAAPAAEQPSVGGASDEASTSFPVFLQVGREVKKVIIEPPMTFGSLRVLFMDKFAYNPGKENFPAIYIRDPSSGVQYELEDPDEIKDKCLLSLNIEPLDQIKQHIDTQISSLAQDIKDLRAVVSSNRRASHPPPMIISQPLAESTPSTARPTERQFHNVARRLSRLLPDEGLPLVPQQTGSVIQPQMTGASVMSEYSTRVVEDLKTQFDEVQNLRRDLGIMRQLYTEFMKQTKESLGALRSQTQNVRQIATTKVAGTRSFINDGKAKLDSRSQNVLTRVEELQDIVENIKDDVLKRNVSPKPQILKKVRADMDATAEELRSLKEHIQTVKPMWKKTWEEELQNIVEEQQFLQHQEEFLGDLLEDHKAAEEVYGHVEKVISLRGNASARATRARGFKPPPMDEGHSGLSTVMLEIRGAAAVDPERRLKAIAANEKNREKELQSRSDEFQSELNGFVSGKRLKMTGGAEEVERVRQKRNEQTLKAMFTGPSPNTPSNSGLNSPAVEGARLSPS</sequence>
<keyword evidence="6" id="KW-1185">Reference proteome</keyword>
<feature type="compositionally biased region" description="Low complexity" evidence="3">
    <location>
        <begin position="285"/>
        <end position="298"/>
    </location>
</feature>
<feature type="region of interest" description="Disordered" evidence="3">
    <location>
        <begin position="991"/>
        <end position="1019"/>
    </location>
</feature>
<feature type="compositionally biased region" description="Polar residues" evidence="3">
    <location>
        <begin position="299"/>
        <end position="315"/>
    </location>
</feature>
<organism evidence="5 6">
    <name type="scientific">Sparassis crispa</name>
    <dbReference type="NCBI Taxonomy" id="139825"/>
    <lineage>
        <taxon>Eukaryota</taxon>
        <taxon>Fungi</taxon>
        <taxon>Dikarya</taxon>
        <taxon>Basidiomycota</taxon>
        <taxon>Agaricomycotina</taxon>
        <taxon>Agaricomycetes</taxon>
        <taxon>Polyporales</taxon>
        <taxon>Sparassidaceae</taxon>
        <taxon>Sparassis</taxon>
    </lineage>
</organism>
<dbReference type="PANTHER" id="PTHR22741">
    <property type="entry name" value="P140CAP/SNIP-RELATED"/>
    <property type="match status" value="1"/>
</dbReference>
<dbReference type="STRING" id="139825.A0A401GVG1"/>
<feature type="region of interest" description="Disordered" evidence="3">
    <location>
        <begin position="633"/>
        <end position="660"/>
    </location>
</feature>
<dbReference type="GeneID" id="38783138"/>
<feature type="compositionally biased region" description="Polar residues" evidence="3">
    <location>
        <begin position="649"/>
        <end position="658"/>
    </location>
</feature>
<dbReference type="SMART" id="SM00806">
    <property type="entry name" value="AIP3"/>
    <property type="match status" value="1"/>
</dbReference>
<feature type="compositionally biased region" description="Basic and acidic residues" evidence="3">
    <location>
        <begin position="167"/>
        <end position="182"/>
    </location>
</feature>
<feature type="domain" description="Actin interacting protein 3 C-terminal" evidence="4">
    <location>
        <begin position="533"/>
        <end position="986"/>
    </location>
</feature>